<keyword evidence="1" id="KW-0547">Nucleotide-binding</keyword>
<evidence type="ECO:0000313" key="7">
    <source>
        <dbReference type="EMBL" id="RED47438.1"/>
    </source>
</evidence>
<reference evidence="7 8" key="1">
    <citation type="submission" date="2018-07" db="EMBL/GenBank/DDBJ databases">
        <title>Genomic Encyclopedia of Type Strains, Phase III (KMG-III): the genomes of soil and plant-associated and newly described type strains.</title>
        <authorList>
            <person name="Whitman W."/>
        </authorList>
    </citation>
    <scope>NUCLEOTIDE SEQUENCE [LARGE SCALE GENOMIC DNA]</scope>
    <source>
        <strain evidence="7 8">CECT 8487</strain>
    </source>
</reference>
<dbReference type="Pfam" id="PF07726">
    <property type="entry name" value="AAA_3"/>
    <property type="match status" value="1"/>
</dbReference>
<dbReference type="Gene3D" id="3.40.50.300">
    <property type="entry name" value="P-loop containing nucleotide triphosphate hydrolases"/>
    <property type="match status" value="1"/>
</dbReference>
<evidence type="ECO:0000259" key="6">
    <source>
        <dbReference type="Pfam" id="PF17863"/>
    </source>
</evidence>
<dbReference type="GO" id="GO:0016887">
    <property type="term" value="F:ATP hydrolysis activity"/>
    <property type="evidence" value="ECO:0007669"/>
    <property type="project" value="InterPro"/>
</dbReference>
<comment type="caution">
    <text evidence="7">The sequence shown here is derived from an EMBL/GenBank/DDBJ whole genome shotgun (WGS) entry which is preliminary data.</text>
</comment>
<dbReference type="OrthoDB" id="9808397at2"/>
<feature type="compositionally biased region" description="Basic and acidic residues" evidence="4">
    <location>
        <begin position="1"/>
        <end position="19"/>
    </location>
</feature>
<evidence type="ECO:0000256" key="1">
    <source>
        <dbReference type="ARBA" id="ARBA00022741"/>
    </source>
</evidence>
<organism evidence="7 8">
    <name type="scientific">Seonamhaeicola aphaedonensis</name>
    <dbReference type="NCBI Taxonomy" id="1461338"/>
    <lineage>
        <taxon>Bacteria</taxon>
        <taxon>Pseudomonadati</taxon>
        <taxon>Bacteroidota</taxon>
        <taxon>Flavobacteriia</taxon>
        <taxon>Flavobacteriales</taxon>
        <taxon>Flavobacteriaceae</taxon>
    </lineage>
</organism>
<keyword evidence="8" id="KW-1185">Reference proteome</keyword>
<dbReference type="InterPro" id="IPR041628">
    <property type="entry name" value="ChlI/MoxR_AAA_lid"/>
</dbReference>
<dbReference type="PIRSF" id="PIRSF002849">
    <property type="entry name" value="AAA_ATPase_chaperone_MoxR_prd"/>
    <property type="match status" value="1"/>
</dbReference>
<evidence type="ECO:0000256" key="4">
    <source>
        <dbReference type="SAM" id="MobiDB-lite"/>
    </source>
</evidence>
<comment type="similarity">
    <text evidence="3">Belongs to the MoxR family.</text>
</comment>
<evidence type="ECO:0000313" key="8">
    <source>
        <dbReference type="Proteomes" id="UP000256629"/>
    </source>
</evidence>
<proteinExistence type="inferred from homology"/>
<evidence type="ECO:0000259" key="5">
    <source>
        <dbReference type="Pfam" id="PF07726"/>
    </source>
</evidence>
<feature type="region of interest" description="Disordered" evidence="4">
    <location>
        <begin position="1"/>
        <end position="21"/>
    </location>
</feature>
<dbReference type="EMBL" id="QRDX01000006">
    <property type="protein sequence ID" value="RED47438.1"/>
    <property type="molecule type" value="Genomic_DNA"/>
</dbReference>
<sequence>MKDNEETHEQDDLTPKPDIVDSIDDGALKEDEVLEFKNRLNLSELQNSVQKIKQEIGKVIVGQKDMVDMLIVSLLAQGHSLIEGVPGVAKTVTAKLLSKSLNVGFSRIQFTPDLMPSDILGTSVFNLKDSEFEFKKGPIFSNMILIDEINRAPAKTQAALFEVMEERQITIDGNKFKLEAPFMVLATQNPIEQEGTYRLPEAQLDRFLFKIDVDYPNLDEEVEILEREHALKDEQKTDKITSFLTAKQIADYQVLVNQVIVEKHLLKYIAELIVATRSNRFLYLGASPRASISILKASKAFAAMTGRDFVTPEDIKRAAVPVLHHRVIVTPEREMEGVTSKQIIKQIIETVEIPR</sequence>
<feature type="domain" description="ChlI/MoxR AAA lid" evidence="6">
    <location>
        <begin position="275"/>
        <end position="347"/>
    </location>
</feature>
<keyword evidence="2" id="KW-0067">ATP-binding</keyword>
<dbReference type="InterPro" id="IPR050764">
    <property type="entry name" value="CbbQ/NirQ/NorQ/GpvN"/>
</dbReference>
<dbReference type="Gene3D" id="1.10.8.80">
    <property type="entry name" value="Magnesium chelatase subunit I, C-Terminal domain"/>
    <property type="match status" value="1"/>
</dbReference>
<protein>
    <submittedName>
        <fullName evidence="7">MoxR-like ATPase</fullName>
    </submittedName>
</protein>
<evidence type="ECO:0000256" key="3">
    <source>
        <dbReference type="ARBA" id="ARBA00061607"/>
    </source>
</evidence>
<gene>
    <name evidence="7" type="ORF">DFQ02_10665</name>
</gene>
<dbReference type="InterPro" id="IPR027417">
    <property type="entry name" value="P-loop_NTPase"/>
</dbReference>
<dbReference type="InterPro" id="IPR011703">
    <property type="entry name" value="ATPase_AAA-3"/>
</dbReference>
<dbReference type="PANTHER" id="PTHR42759:SF1">
    <property type="entry name" value="MAGNESIUM-CHELATASE SUBUNIT CHLD"/>
    <property type="match status" value="1"/>
</dbReference>
<evidence type="ECO:0000256" key="2">
    <source>
        <dbReference type="ARBA" id="ARBA00022840"/>
    </source>
</evidence>
<feature type="domain" description="ATPase AAA-3" evidence="5">
    <location>
        <begin position="79"/>
        <end position="209"/>
    </location>
</feature>
<dbReference type="Pfam" id="PF17863">
    <property type="entry name" value="AAA_lid_2"/>
    <property type="match status" value="1"/>
</dbReference>
<dbReference type="RefSeq" id="WP_116524414.1">
    <property type="nucleotide sequence ID" value="NZ_QRDX01000006.1"/>
</dbReference>
<dbReference type="GO" id="GO:0005524">
    <property type="term" value="F:ATP binding"/>
    <property type="evidence" value="ECO:0007669"/>
    <property type="project" value="UniProtKB-KW"/>
</dbReference>
<dbReference type="Proteomes" id="UP000256629">
    <property type="component" value="Unassembled WGS sequence"/>
</dbReference>
<dbReference type="PANTHER" id="PTHR42759">
    <property type="entry name" value="MOXR FAMILY PROTEIN"/>
    <property type="match status" value="1"/>
</dbReference>
<dbReference type="FunFam" id="3.40.50.300:FF:000640">
    <property type="entry name" value="MoxR family ATPase"/>
    <property type="match status" value="1"/>
</dbReference>
<accession>A0A3D9HD92</accession>
<dbReference type="AlphaFoldDB" id="A0A3D9HD92"/>
<dbReference type="SUPFAM" id="SSF52540">
    <property type="entry name" value="P-loop containing nucleoside triphosphate hydrolases"/>
    <property type="match status" value="1"/>
</dbReference>
<name>A0A3D9HD92_9FLAO</name>